<reference evidence="9" key="1">
    <citation type="submission" date="2018-09" db="EMBL/GenBank/DDBJ databases">
        <authorList>
            <person name="Zhu H."/>
        </authorList>
    </citation>
    <scope>NUCLEOTIDE SEQUENCE [LARGE SCALE GENOMIC DNA]</scope>
    <source>
        <strain evidence="9">K1R23-30</strain>
    </source>
</reference>
<dbReference type="Proteomes" id="UP000265955">
    <property type="component" value="Unassembled WGS sequence"/>
</dbReference>
<dbReference type="InterPro" id="IPR003594">
    <property type="entry name" value="HATPase_dom"/>
</dbReference>
<evidence type="ECO:0000256" key="5">
    <source>
        <dbReference type="ARBA" id="ARBA00022777"/>
    </source>
</evidence>
<dbReference type="SUPFAM" id="SSF55874">
    <property type="entry name" value="ATPase domain of HSP90 chaperone/DNA topoisomerase II/histidine kinase"/>
    <property type="match status" value="1"/>
</dbReference>
<dbReference type="Pfam" id="PF02518">
    <property type="entry name" value="HATPase_c"/>
    <property type="match status" value="1"/>
</dbReference>
<dbReference type="CDD" id="cd00082">
    <property type="entry name" value="HisKA"/>
    <property type="match status" value="1"/>
</dbReference>
<name>A0A3A3G4U1_9BURK</name>
<dbReference type="InterPro" id="IPR036890">
    <property type="entry name" value="HATPase_C_sf"/>
</dbReference>
<evidence type="ECO:0000313" key="9">
    <source>
        <dbReference type="Proteomes" id="UP000265955"/>
    </source>
</evidence>
<proteinExistence type="predicted"/>
<evidence type="ECO:0000313" key="8">
    <source>
        <dbReference type="EMBL" id="RJF97145.1"/>
    </source>
</evidence>
<dbReference type="Pfam" id="PF00512">
    <property type="entry name" value="HisKA"/>
    <property type="match status" value="1"/>
</dbReference>
<dbReference type="Gene3D" id="1.10.287.130">
    <property type="match status" value="1"/>
</dbReference>
<sequence length="402" mass="43517">MAYGRRPIVPAINGRSGIRLPPLPFSHGDAVNLSTFISDNMQQLVAEWEAFAATLLPAAEAMTPMALRDHFRDILDQIAFETDSSETQSEQGAMSASVGRQSAAALHGTLRHAAGFELHQVGTEFCTLRANVLRRWTAQGFDLNEGAFHQMMRFNAAIDRAMSESLGRYAEELERSRNKFLAILGHDLRTPLGAIIMTSQYLATPGISSERMAEAADRLSRSAAAMSAMIKDLLEFTRSRLGEGIPVSPAPADLAHVCALALNEIHTAYPSRRFNLQTSGPLDCVADGERIRQVLWNLLSNAVQHGGRDLPIDVIANGEATCITVQVKNHGPAISADALQVIFDPMIHVGRDDEDGYSMPPANLGLGLFIAREIVCAHRGEISAASSDDEGTTFAFTLPRGA</sequence>
<keyword evidence="4" id="KW-0808">Transferase</keyword>
<keyword evidence="9" id="KW-1185">Reference proteome</keyword>
<organism evidence="8 9">
    <name type="scientific">Noviherbaspirillum saxi</name>
    <dbReference type="NCBI Taxonomy" id="2320863"/>
    <lineage>
        <taxon>Bacteria</taxon>
        <taxon>Pseudomonadati</taxon>
        <taxon>Pseudomonadota</taxon>
        <taxon>Betaproteobacteria</taxon>
        <taxon>Burkholderiales</taxon>
        <taxon>Oxalobacteraceae</taxon>
        <taxon>Noviherbaspirillum</taxon>
    </lineage>
</organism>
<keyword evidence="3" id="KW-0597">Phosphoprotein</keyword>
<dbReference type="InterPro" id="IPR005467">
    <property type="entry name" value="His_kinase_dom"/>
</dbReference>
<dbReference type="EC" id="2.7.13.3" evidence="2"/>
<dbReference type="InterPro" id="IPR004358">
    <property type="entry name" value="Sig_transdc_His_kin-like_C"/>
</dbReference>
<feature type="domain" description="Histidine kinase" evidence="7">
    <location>
        <begin position="183"/>
        <end position="402"/>
    </location>
</feature>
<evidence type="ECO:0000256" key="4">
    <source>
        <dbReference type="ARBA" id="ARBA00022679"/>
    </source>
</evidence>
<dbReference type="SMART" id="SM00388">
    <property type="entry name" value="HisKA"/>
    <property type="match status" value="1"/>
</dbReference>
<comment type="caution">
    <text evidence="8">The sequence shown here is derived from an EMBL/GenBank/DDBJ whole genome shotgun (WGS) entry which is preliminary data.</text>
</comment>
<keyword evidence="6" id="KW-0902">Two-component regulatory system</keyword>
<dbReference type="PROSITE" id="PS50109">
    <property type="entry name" value="HIS_KIN"/>
    <property type="match status" value="1"/>
</dbReference>
<accession>A0A3A3G4U1</accession>
<keyword evidence="5 8" id="KW-0418">Kinase</keyword>
<evidence type="ECO:0000256" key="1">
    <source>
        <dbReference type="ARBA" id="ARBA00000085"/>
    </source>
</evidence>
<dbReference type="GO" id="GO:0000155">
    <property type="term" value="F:phosphorelay sensor kinase activity"/>
    <property type="evidence" value="ECO:0007669"/>
    <property type="project" value="InterPro"/>
</dbReference>
<dbReference type="InterPro" id="IPR050736">
    <property type="entry name" value="Sensor_HK_Regulatory"/>
</dbReference>
<gene>
    <name evidence="8" type="ORF">D3871_00295</name>
</gene>
<comment type="catalytic activity">
    <reaction evidence="1">
        <text>ATP + protein L-histidine = ADP + protein N-phospho-L-histidine.</text>
        <dbReference type="EC" id="2.7.13.3"/>
    </reaction>
</comment>
<dbReference type="PANTHER" id="PTHR43711:SF1">
    <property type="entry name" value="HISTIDINE KINASE 1"/>
    <property type="match status" value="1"/>
</dbReference>
<dbReference type="InterPro" id="IPR003661">
    <property type="entry name" value="HisK_dim/P_dom"/>
</dbReference>
<dbReference type="AlphaFoldDB" id="A0A3A3G4U1"/>
<dbReference type="PRINTS" id="PR00344">
    <property type="entry name" value="BCTRLSENSOR"/>
</dbReference>
<dbReference type="InterPro" id="IPR036097">
    <property type="entry name" value="HisK_dim/P_sf"/>
</dbReference>
<dbReference type="Gene3D" id="3.30.565.10">
    <property type="entry name" value="Histidine kinase-like ATPase, C-terminal domain"/>
    <property type="match status" value="1"/>
</dbReference>
<dbReference type="EMBL" id="QYUO01000001">
    <property type="protein sequence ID" value="RJF97145.1"/>
    <property type="molecule type" value="Genomic_DNA"/>
</dbReference>
<dbReference type="SUPFAM" id="SSF47384">
    <property type="entry name" value="Homodimeric domain of signal transducing histidine kinase"/>
    <property type="match status" value="1"/>
</dbReference>
<dbReference type="PANTHER" id="PTHR43711">
    <property type="entry name" value="TWO-COMPONENT HISTIDINE KINASE"/>
    <property type="match status" value="1"/>
</dbReference>
<evidence type="ECO:0000256" key="2">
    <source>
        <dbReference type="ARBA" id="ARBA00012438"/>
    </source>
</evidence>
<protein>
    <recommendedName>
        <fullName evidence="2">histidine kinase</fullName>
        <ecNumber evidence="2">2.7.13.3</ecNumber>
    </recommendedName>
</protein>
<evidence type="ECO:0000256" key="3">
    <source>
        <dbReference type="ARBA" id="ARBA00022553"/>
    </source>
</evidence>
<evidence type="ECO:0000256" key="6">
    <source>
        <dbReference type="ARBA" id="ARBA00023012"/>
    </source>
</evidence>
<evidence type="ECO:0000259" key="7">
    <source>
        <dbReference type="PROSITE" id="PS50109"/>
    </source>
</evidence>
<dbReference type="SMART" id="SM00387">
    <property type="entry name" value="HATPase_c"/>
    <property type="match status" value="1"/>
</dbReference>